<evidence type="ECO:0000256" key="1">
    <source>
        <dbReference type="ARBA" id="ARBA00004214"/>
    </source>
</evidence>
<dbReference type="Pfam" id="PF25450">
    <property type="entry name" value="Rab11-FIP3"/>
    <property type="match status" value="1"/>
</dbReference>
<dbReference type="GO" id="GO:0030496">
    <property type="term" value="C:midbody"/>
    <property type="evidence" value="ECO:0007669"/>
    <property type="project" value="UniProtKB-SubCell"/>
</dbReference>
<dbReference type="GO" id="GO:0032465">
    <property type="term" value="P:regulation of cytokinesis"/>
    <property type="evidence" value="ECO:0007669"/>
    <property type="project" value="TreeGrafter"/>
</dbReference>
<feature type="region of interest" description="Disordered" evidence="9">
    <location>
        <begin position="221"/>
        <end position="240"/>
    </location>
</feature>
<evidence type="ECO:0000256" key="3">
    <source>
        <dbReference type="ARBA" id="ARBA00004654"/>
    </source>
</evidence>
<dbReference type="PANTHER" id="PTHR15726">
    <property type="entry name" value="RAB11-FAMILY INTERACTING PROTEIN"/>
    <property type="match status" value="1"/>
</dbReference>
<feature type="domain" description="FIP-RBD" evidence="11">
    <location>
        <begin position="383"/>
        <end position="445"/>
    </location>
</feature>
<dbReference type="InterPro" id="IPR019018">
    <property type="entry name" value="Rab-bd_FIP-RBD"/>
</dbReference>
<keyword evidence="4" id="KW-0813">Transport</keyword>
<reference evidence="12" key="1">
    <citation type="journal article" date="2012" name="Nat. Genet.">
        <title>Whole-genome sequence of Schistosoma haematobium.</title>
        <authorList>
            <person name="Young N.D."/>
            <person name="Jex A.R."/>
            <person name="Li B."/>
            <person name="Liu S."/>
            <person name="Yang L."/>
            <person name="Xiong Z."/>
            <person name="Li Y."/>
            <person name="Cantacessi C."/>
            <person name="Hall R.S."/>
            <person name="Xu X."/>
            <person name="Chen F."/>
            <person name="Wu X."/>
            <person name="Zerlotini A."/>
            <person name="Oliveira G."/>
            <person name="Hofmann A."/>
            <person name="Zhang G."/>
            <person name="Fang X."/>
            <person name="Kang Y."/>
            <person name="Campbell B.E."/>
            <person name="Loukas A."/>
            <person name="Ranganathan S."/>
            <person name="Rollinson D."/>
            <person name="Rinaldi G."/>
            <person name="Brindley P.J."/>
            <person name="Yang H."/>
            <person name="Wang J."/>
            <person name="Wang J."/>
            <person name="Gasser R.B."/>
        </authorList>
    </citation>
    <scope>NUCLEOTIDE SEQUENCE [LARGE SCALE GENOMIC DNA]</scope>
</reference>
<keyword evidence="5" id="KW-0967">Endosome</keyword>
<dbReference type="Pfam" id="PF09457">
    <property type="entry name" value="RBD-FIP"/>
    <property type="match status" value="1"/>
</dbReference>
<dbReference type="InterPro" id="IPR051977">
    <property type="entry name" value="Rab11-interacting_regulator"/>
</dbReference>
<dbReference type="InterPro" id="IPR037245">
    <property type="entry name" value="FIP-RBD_C_sf"/>
</dbReference>
<evidence type="ECO:0000256" key="2">
    <source>
        <dbReference type="ARBA" id="ARBA00004626"/>
    </source>
</evidence>
<dbReference type="EMBL" id="KL250647">
    <property type="protein sequence ID" value="KGB34976.1"/>
    <property type="molecule type" value="Genomic_DNA"/>
</dbReference>
<sequence length="451" mass="51376">MEMTDDPLVLVFKALDTENKGYITVEQFVSTFKEFYNSCGADGERRSSLSSNDIMKVVQTLDPENDGIIHYEDFKKAFEGNINFDEDSTSKHSNSLSRNSDGQNASVRSSFLSDGLENKTDDSGVHMHDPTLFDIDTDSALSADGPNNNSFIQLCTGLRIRLSHDQMRRMEERVEGLKINRNTESETRLDRLREENARLTAQITVLEERLKEADARSSRALEAERQHMQSILSRSSREHTQESETLRARIISLESECSELRVQSARIKADNQTYIIDLRRTNEQLTESQEQARSFQEELKSLTTKHTREMEVLRKDRDHAVHLIADNDAFLLLVDPAAASTGSTEVLARYQEVQEIVRRLTAENKILRQQVEEAQEELLTQSLQQGQSLIRSSEKSWASEIDNCTKEEVVELLSKEKYANEQLRKYIDDLITRIIERHPSLLEIASGGGGS</sequence>
<dbReference type="PANTHER" id="PTHR15726:SF7">
    <property type="entry name" value="NUCLEAR FALLOUT, ISOFORM J"/>
    <property type="match status" value="1"/>
</dbReference>
<dbReference type="Pfam" id="PF13499">
    <property type="entry name" value="EF-hand_7"/>
    <property type="match status" value="1"/>
</dbReference>
<evidence type="ECO:0000259" key="11">
    <source>
        <dbReference type="PROSITE" id="PS51511"/>
    </source>
</evidence>
<accession>A0A095ALH3</accession>
<evidence type="ECO:0000256" key="4">
    <source>
        <dbReference type="ARBA" id="ARBA00022448"/>
    </source>
</evidence>
<feature type="coiled-coil region" evidence="8">
    <location>
        <begin position="350"/>
        <end position="384"/>
    </location>
</feature>
<dbReference type="Gene3D" id="1.10.238.10">
    <property type="entry name" value="EF-hand"/>
    <property type="match status" value="1"/>
</dbReference>
<protein>
    <submittedName>
        <fullName evidence="12">Rab11 family-interacting protein 3</fullName>
    </submittedName>
</protein>
<dbReference type="PROSITE" id="PS50222">
    <property type="entry name" value="EF_HAND_2"/>
    <property type="match status" value="2"/>
</dbReference>
<evidence type="ECO:0000256" key="7">
    <source>
        <dbReference type="ARBA" id="ARBA00023136"/>
    </source>
</evidence>
<dbReference type="InterPro" id="IPR011992">
    <property type="entry name" value="EF-hand-dom_pair"/>
</dbReference>
<evidence type="ECO:0000313" key="12">
    <source>
        <dbReference type="EMBL" id="KGB34976.1"/>
    </source>
</evidence>
<dbReference type="GO" id="GO:0055038">
    <property type="term" value="C:recycling endosome membrane"/>
    <property type="evidence" value="ECO:0007669"/>
    <property type="project" value="UniProtKB-SubCell"/>
</dbReference>
<evidence type="ECO:0000256" key="9">
    <source>
        <dbReference type="SAM" id="MobiDB-lite"/>
    </source>
</evidence>
<gene>
    <name evidence="12" type="ORF">MS3_03210</name>
</gene>
<feature type="region of interest" description="Disordered" evidence="9">
    <location>
        <begin position="87"/>
        <end position="109"/>
    </location>
</feature>
<feature type="domain" description="EF-hand" evidence="10">
    <location>
        <begin position="3"/>
        <end position="38"/>
    </location>
</feature>
<comment type="subcellular location">
    <subcellularLocation>
        <location evidence="2">Cleavage furrow</location>
    </subcellularLocation>
    <subcellularLocation>
        <location evidence="1">Midbody</location>
    </subcellularLocation>
    <subcellularLocation>
        <location evidence="3">Recycling endosome membrane</location>
        <topology evidence="3">Peripheral membrane protein</topology>
    </subcellularLocation>
</comment>
<evidence type="ECO:0000256" key="6">
    <source>
        <dbReference type="ARBA" id="ARBA00023054"/>
    </source>
</evidence>
<name>A0A095ALH3_SCHHA</name>
<evidence type="ECO:0000256" key="8">
    <source>
        <dbReference type="SAM" id="Coils"/>
    </source>
</evidence>
<dbReference type="SUPFAM" id="SSF144270">
    <property type="entry name" value="Eferin C-derminal domain-like"/>
    <property type="match status" value="1"/>
</dbReference>
<evidence type="ECO:0000256" key="5">
    <source>
        <dbReference type="ARBA" id="ARBA00022753"/>
    </source>
</evidence>
<organism evidence="12">
    <name type="scientific">Schistosoma haematobium</name>
    <name type="common">Blood fluke</name>
    <dbReference type="NCBI Taxonomy" id="6185"/>
    <lineage>
        <taxon>Eukaryota</taxon>
        <taxon>Metazoa</taxon>
        <taxon>Spiralia</taxon>
        <taxon>Lophotrochozoa</taxon>
        <taxon>Platyhelminthes</taxon>
        <taxon>Trematoda</taxon>
        <taxon>Digenea</taxon>
        <taxon>Strigeidida</taxon>
        <taxon>Schistosomatoidea</taxon>
        <taxon>Schistosomatidae</taxon>
        <taxon>Schistosoma</taxon>
    </lineage>
</organism>
<evidence type="ECO:0000259" key="10">
    <source>
        <dbReference type="PROSITE" id="PS50222"/>
    </source>
</evidence>
<dbReference type="GO" id="GO:0032456">
    <property type="term" value="P:endocytic recycling"/>
    <property type="evidence" value="ECO:0007669"/>
    <property type="project" value="TreeGrafter"/>
</dbReference>
<dbReference type="PROSITE" id="PS51511">
    <property type="entry name" value="FIP_RBD"/>
    <property type="match status" value="1"/>
</dbReference>
<dbReference type="STRING" id="6185.A0A095ALH3"/>
<dbReference type="InterPro" id="IPR057316">
    <property type="entry name" value="Rab11-FIP3/4_dom"/>
</dbReference>
<dbReference type="Gene3D" id="1.20.5.2440">
    <property type="match status" value="1"/>
</dbReference>
<dbReference type="GO" id="GO:0030139">
    <property type="term" value="C:endocytic vesicle"/>
    <property type="evidence" value="ECO:0007669"/>
    <property type="project" value="TreeGrafter"/>
</dbReference>
<dbReference type="InterPro" id="IPR002048">
    <property type="entry name" value="EF_hand_dom"/>
</dbReference>
<keyword evidence="6 8" id="KW-0175">Coiled coil</keyword>
<dbReference type="GO" id="GO:0032154">
    <property type="term" value="C:cleavage furrow"/>
    <property type="evidence" value="ECO:0007669"/>
    <property type="project" value="UniProtKB-SubCell"/>
</dbReference>
<dbReference type="GO" id="GO:0005509">
    <property type="term" value="F:calcium ion binding"/>
    <property type="evidence" value="ECO:0007669"/>
    <property type="project" value="InterPro"/>
</dbReference>
<feature type="domain" description="EF-hand" evidence="10">
    <location>
        <begin position="49"/>
        <end position="84"/>
    </location>
</feature>
<dbReference type="SUPFAM" id="SSF47473">
    <property type="entry name" value="EF-hand"/>
    <property type="match status" value="1"/>
</dbReference>
<feature type="compositionally biased region" description="Polar residues" evidence="9">
    <location>
        <begin position="91"/>
        <end position="109"/>
    </location>
</feature>
<proteinExistence type="predicted"/>
<dbReference type="AlphaFoldDB" id="A0A095ALH3"/>
<keyword evidence="7" id="KW-0472">Membrane</keyword>